<proteinExistence type="predicted"/>
<dbReference type="SUPFAM" id="SSF52540">
    <property type="entry name" value="P-loop containing nucleoside triphosphate hydrolases"/>
    <property type="match status" value="1"/>
</dbReference>
<evidence type="ECO:0000256" key="1">
    <source>
        <dbReference type="ARBA" id="ARBA00022741"/>
    </source>
</evidence>
<dbReference type="EMBL" id="VUMZ01000003">
    <property type="protein sequence ID" value="MST51646.1"/>
    <property type="molecule type" value="Genomic_DNA"/>
</dbReference>
<evidence type="ECO:0000256" key="2">
    <source>
        <dbReference type="ARBA" id="ARBA00022801"/>
    </source>
</evidence>
<dbReference type="PROSITE" id="PS51206">
    <property type="entry name" value="SF3_HELICASE_1"/>
    <property type="match status" value="1"/>
</dbReference>
<evidence type="ECO:0000259" key="4">
    <source>
        <dbReference type="PROSITE" id="PS51206"/>
    </source>
</evidence>
<dbReference type="NCBIfam" id="TIGR01613">
    <property type="entry name" value="primase_Cterm"/>
    <property type="match status" value="1"/>
</dbReference>
<reference evidence="5 6" key="1">
    <citation type="submission" date="2019-08" db="EMBL/GenBank/DDBJ databases">
        <title>In-depth cultivation of the pig gut microbiome towards novel bacterial diversity and tailored functional studies.</title>
        <authorList>
            <person name="Wylensek D."/>
            <person name="Hitch T.C.A."/>
            <person name="Clavel T."/>
        </authorList>
    </citation>
    <scope>NUCLEOTIDE SEQUENCE [LARGE SCALE GENOMIC DNA]</scope>
    <source>
        <strain evidence="5 6">WCA-MUC-591-APC-3H</strain>
    </source>
</reference>
<name>A0A6L5Y4P2_9FIRM</name>
<dbReference type="GO" id="GO:0016787">
    <property type="term" value="F:hydrolase activity"/>
    <property type="evidence" value="ECO:0007669"/>
    <property type="project" value="UniProtKB-KW"/>
</dbReference>
<keyword evidence="1" id="KW-0547">Nucleotide-binding</keyword>
<dbReference type="GeneID" id="303114657"/>
<keyword evidence="2" id="KW-0378">Hydrolase</keyword>
<evidence type="ECO:0000313" key="5">
    <source>
        <dbReference type="EMBL" id="MST51646.1"/>
    </source>
</evidence>
<dbReference type="PANTHER" id="PTHR35372">
    <property type="entry name" value="ATP BINDING PROTEIN-RELATED"/>
    <property type="match status" value="1"/>
</dbReference>
<dbReference type="AlphaFoldDB" id="A0A6L5Y4P2"/>
<dbReference type="GO" id="GO:0005524">
    <property type="term" value="F:ATP binding"/>
    <property type="evidence" value="ECO:0007669"/>
    <property type="project" value="UniProtKB-KW"/>
</dbReference>
<dbReference type="PANTHER" id="PTHR35372:SF2">
    <property type="entry name" value="SF3 HELICASE DOMAIN-CONTAINING PROTEIN"/>
    <property type="match status" value="1"/>
</dbReference>
<dbReference type="InterPro" id="IPR014818">
    <property type="entry name" value="Phage/plasmid_primase_P4_C"/>
</dbReference>
<dbReference type="RefSeq" id="WP_154574098.1">
    <property type="nucleotide sequence ID" value="NZ_VUMZ01000003.1"/>
</dbReference>
<comment type="caution">
    <text evidence="5">The sequence shown here is derived from an EMBL/GenBank/DDBJ whole genome shotgun (WGS) entry which is preliminary data.</text>
</comment>
<organism evidence="5 6">
    <name type="scientific">Hornefia butyriciproducens</name>
    <dbReference type="NCBI Taxonomy" id="2652293"/>
    <lineage>
        <taxon>Bacteria</taxon>
        <taxon>Bacillati</taxon>
        <taxon>Bacillota</taxon>
        <taxon>Clostridia</taxon>
        <taxon>Peptostreptococcales</taxon>
        <taxon>Anaerovoracaceae</taxon>
        <taxon>Hornefia</taxon>
    </lineage>
</organism>
<dbReference type="GO" id="GO:0004386">
    <property type="term" value="F:helicase activity"/>
    <property type="evidence" value="ECO:0007669"/>
    <property type="project" value="UniProtKB-KW"/>
</dbReference>
<dbReference type="SMART" id="SM00942">
    <property type="entry name" value="PriCT_1"/>
    <property type="match status" value="1"/>
</dbReference>
<dbReference type="Pfam" id="PF08706">
    <property type="entry name" value="D5_N"/>
    <property type="match status" value="1"/>
</dbReference>
<protein>
    <submittedName>
        <fullName evidence="5">DNA primase</fullName>
    </submittedName>
</protein>
<evidence type="ECO:0000256" key="3">
    <source>
        <dbReference type="ARBA" id="ARBA00022840"/>
    </source>
</evidence>
<keyword evidence="3" id="KW-0067">ATP-binding</keyword>
<dbReference type="Gene3D" id="3.40.50.300">
    <property type="entry name" value="P-loop containing nucleotide triphosphate hydrolases"/>
    <property type="match status" value="1"/>
</dbReference>
<feature type="domain" description="SF3 helicase" evidence="4">
    <location>
        <begin position="468"/>
        <end position="627"/>
    </location>
</feature>
<keyword evidence="6" id="KW-1185">Reference proteome</keyword>
<dbReference type="Pfam" id="PF19263">
    <property type="entry name" value="DUF5906"/>
    <property type="match status" value="1"/>
</dbReference>
<dbReference type="InterPro" id="IPR014015">
    <property type="entry name" value="Helicase_SF3_DNA-vir"/>
</dbReference>
<dbReference type="InterPro" id="IPR006500">
    <property type="entry name" value="Helicase_put_C_phage/plasmid"/>
</dbReference>
<accession>A0A6L5Y4P2</accession>
<sequence>MFTLYSADIIGSPSNCSYPHKHDVTDQASLREAVCHDYVCAEYQNSYRNNDNFIGSDCLPVDCDNDHSENPDEWVSPADVAAAFPGVAFAVHYSRHHEKTKNGKAPRPKFHVFFPIERITDATEYSNLKRLVSAIFPYFDTQALDAARFFYGTADPQVEVFDAPMNLTSFLDDEFDENMDGGTYGSITIPEGSRNATMSHYAGRILKRYGNTDEAHDRFIEFSKNCDPPLDAHELDTIWRSALRFYGKVSSQDDYIPPEKYNQELLLQPGDYSDVGQALILSREYIDRLRYSPSTDYLVYNGSFWEESKPKSQAVAQELTARQLEEAENEIKKTLDEMMKCGAWELVATMGNKKAAAAMNREQVRIFQKYENAISYRNYAIKRRDSKYISSALKEARPMLEVDQRDLDADEFLLNTPSATYDLSKGLTALHDHTPGDFITKQTSVDPDDLNMDIWQAALDTFFVGDTELMNYVQEIAGLSAIGKVCLEALIIAYGEGRNGKSTFWNAISRVLGSYSGNMSADTLTVGCKRNVKPELAEAKGKRLLIASELEEGMRLSTSNVKQLCSTDEIYAEKKYKDPFSYVPTHTLVLYTNHLPKVGALDAGTWRRLIVIPFNAVIEGNSDIKNYADYLYKKCGGAILSWIIEGAKRVIAKDYKIEKPKVVVDAINRYKENNDWLSQFLDERCELDQSYTTKSGEFYNEYRSYCMQVGEYIRSTTDFYTALDQAGFEKKRTKTGVMVFGVRLKSDFMKA</sequence>
<dbReference type="InterPro" id="IPR014820">
    <property type="entry name" value="PriCT_1"/>
</dbReference>
<dbReference type="InterPro" id="IPR051620">
    <property type="entry name" value="ORF904-like_C"/>
</dbReference>
<dbReference type="Proteomes" id="UP000474676">
    <property type="component" value="Unassembled WGS sequence"/>
</dbReference>
<evidence type="ECO:0000313" key="6">
    <source>
        <dbReference type="Proteomes" id="UP000474676"/>
    </source>
</evidence>
<gene>
    <name evidence="5" type="ORF">FYJ64_04895</name>
</gene>
<dbReference type="SMART" id="SM00885">
    <property type="entry name" value="D5_N"/>
    <property type="match status" value="1"/>
</dbReference>
<dbReference type="InterPro" id="IPR027417">
    <property type="entry name" value="P-loop_NTPase"/>
</dbReference>
<dbReference type="InterPro" id="IPR045455">
    <property type="entry name" value="NrS-1_pol-like_helicase"/>
</dbReference>